<dbReference type="EMBL" id="LGRX02005348">
    <property type="protein sequence ID" value="KAK3278644.1"/>
    <property type="molecule type" value="Genomic_DNA"/>
</dbReference>
<feature type="compositionally biased region" description="Basic residues" evidence="1">
    <location>
        <begin position="1091"/>
        <end position="1100"/>
    </location>
</feature>
<sequence>MQCRAVLGIFLLPIFVAPHAVSPNSPSAKRNAVDAPSWSIAFDGLKDHLLLPRLSEITAISLWVRLAAVQYPGSAHFLLSGDDTSRSHDVSERGLGLTWNSLHQGSEPQPGSLAWSSLYTDSWMQLHLHAHTAFEARLSLMGRPSEMIAGGEQGCLKGHLGEVQVWKGSSLPRDMHRMEYGRPSGGSGALLAHYDFREGTGAVASDRLNLAPPASLQRQPQWVSVPLLDTPSSISIGRGLHDLMLLPPVDDIIGISLWVRIAELQPSTLHYLVDARYGTEDGYLSSGGVGTTWSRLFVNGRGKRIELESIPVDEWVHTHLEAFMPYSDNVNLMSRTVTGPGNQLYEMGSMKGLLAEVYLWGERLSSGQVSLISGGFDYLEYNFMEAQRLLAFYPLEEGEGTRALDATARQNIAQLLHGPTWSSADVPATGGWQPRSFVSSPPIPPRPLLPPPPPPLPPPSPPKALHLPPPPPPAHEWSVELDGETQGVWISTIRSLESVALWVLINTVQVEQPNSGPNHYLLYAEWWTISNLGSGAIFSRRSDGAPSAVDEDGTIWARMFVDGVSTPLLWDALPTGRWCHVYVEAKEPLSDSLHVMARTSSSDYYSTQGSTAGRLGSVAVWDRLLDVGELQRVVTDCCYMPEGLLAYFRIEEGGGEYTQDSLGEIRDALLINGPSWKPVHPPLAPSSPYLQIEGYQALVAVDLLFVSGMDPYKLPPDLQAQAPYANHHPCVPEPVIPPSALHAHASRTRPSTPPLSPCWRASAMCGLKALFTLRRICSFSEHFATRREMQESVGKGHISLVYMIAAGGSVDAVDTLIQGSSAAVQEEEDVAVDAQEVVVSTSTRFKSLAEAESFQDAIGSDGDRYFRKDLYFEEQVGIPEVVNVRVTYLVNESPSPPPPESSSTPFFDTQLFHISAAGFAAALFVGACAAFTYALKQRHRRQHELNMHALPPSAHMLMSSSMWTSTSNSQSKYEQRGSEDSGDKERMSFDSSLPGGMTRPEALDAESSFHDIAHRRKISEEPLKLDDSTGDFGTLNRALPPSTASRPGQRPAGVSNHLARLSKPRYADTPFTNPRGSSAFDVSQEAPMNLKMHKLKPGTG</sequence>
<evidence type="ECO:0000256" key="3">
    <source>
        <dbReference type="SAM" id="SignalP"/>
    </source>
</evidence>
<comment type="caution">
    <text evidence="4">The sequence shown here is derived from an EMBL/GenBank/DDBJ whole genome shotgun (WGS) entry which is preliminary data.</text>
</comment>
<feature type="compositionally biased region" description="Pro residues" evidence="1">
    <location>
        <begin position="441"/>
        <end position="474"/>
    </location>
</feature>
<evidence type="ECO:0000313" key="4">
    <source>
        <dbReference type="EMBL" id="KAK3278644.1"/>
    </source>
</evidence>
<proteinExistence type="predicted"/>
<keyword evidence="5" id="KW-1185">Reference proteome</keyword>
<feature type="transmembrane region" description="Helical" evidence="2">
    <location>
        <begin position="911"/>
        <end position="935"/>
    </location>
</feature>
<feature type="region of interest" description="Disordered" evidence="1">
    <location>
        <begin position="1020"/>
        <end position="1100"/>
    </location>
</feature>
<feature type="signal peptide" evidence="3">
    <location>
        <begin position="1"/>
        <end position="23"/>
    </location>
</feature>
<evidence type="ECO:0000256" key="1">
    <source>
        <dbReference type="SAM" id="MobiDB-lite"/>
    </source>
</evidence>
<reference evidence="4 5" key="1">
    <citation type="journal article" date="2015" name="Genome Biol. Evol.">
        <title>Comparative Genomics of a Bacterivorous Green Alga Reveals Evolutionary Causalities and Consequences of Phago-Mixotrophic Mode of Nutrition.</title>
        <authorList>
            <person name="Burns J.A."/>
            <person name="Paasch A."/>
            <person name="Narechania A."/>
            <person name="Kim E."/>
        </authorList>
    </citation>
    <scope>NUCLEOTIDE SEQUENCE [LARGE SCALE GENOMIC DNA]</scope>
    <source>
        <strain evidence="4 5">PLY_AMNH</strain>
    </source>
</reference>
<feature type="chain" id="PRO_5042235375" evidence="3">
    <location>
        <begin position="24"/>
        <end position="1100"/>
    </location>
</feature>
<keyword evidence="2" id="KW-0812">Transmembrane</keyword>
<dbReference type="AlphaFoldDB" id="A0AAE0LBE3"/>
<feature type="compositionally biased region" description="Low complexity" evidence="1">
    <location>
        <begin position="961"/>
        <end position="971"/>
    </location>
</feature>
<protein>
    <submittedName>
        <fullName evidence="4">Uncharacterized protein</fullName>
    </submittedName>
</protein>
<evidence type="ECO:0000256" key="2">
    <source>
        <dbReference type="SAM" id="Phobius"/>
    </source>
</evidence>
<gene>
    <name evidence="4" type="ORF">CYMTET_13433</name>
</gene>
<name>A0AAE0LBE3_9CHLO</name>
<dbReference type="Proteomes" id="UP001190700">
    <property type="component" value="Unassembled WGS sequence"/>
</dbReference>
<organism evidence="4 5">
    <name type="scientific">Cymbomonas tetramitiformis</name>
    <dbReference type="NCBI Taxonomy" id="36881"/>
    <lineage>
        <taxon>Eukaryota</taxon>
        <taxon>Viridiplantae</taxon>
        <taxon>Chlorophyta</taxon>
        <taxon>Pyramimonadophyceae</taxon>
        <taxon>Pyramimonadales</taxon>
        <taxon>Pyramimonadaceae</taxon>
        <taxon>Cymbomonas</taxon>
    </lineage>
</organism>
<keyword evidence="2" id="KW-1133">Transmembrane helix</keyword>
<keyword evidence="3" id="KW-0732">Signal</keyword>
<evidence type="ECO:0000313" key="5">
    <source>
        <dbReference type="Proteomes" id="UP001190700"/>
    </source>
</evidence>
<feature type="region of interest" description="Disordered" evidence="1">
    <location>
        <begin position="433"/>
        <end position="477"/>
    </location>
</feature>
<feature type="compositionally biased region" description="Basic and acidic residues" evidence="1">
    <location>
        <begin position="973"/>
        <end position="988"/>
    </location>
</feature>
<keyword evidence="2" id="KW-0472">Membrane</keyword>
<feature type="region of interest" description="Disordered" evidence="1">
    <location>
        <begin position="961"/>
        <end position="1001"/>
    </location>
</feature>
<accession>A0AAE0LBE3</accession>